<gene>
    <name evidence="8" type="ordered locus">CA2559_06275</name>
</gene>
<dbReference type="eggNOG" id="COG0778">
    <property type="taxonomic scope" value="Bacteria"/>
</dbReference>
<evidence type="ECO:0000256" key="6">
    <source>
        <dbReference type="ARBA" id="ARBA00023002"/>
    </source>
</evidence>
<dbReference type="STRING" id="216432.CA2559_06275"/>
<keyword evidence="4" id="KW-0288">FMN</keyword>
<dbReference type="InterPro" id="IPR000415">
    <property type="entry name" value="Nitroreductase-like"/>
</dbReference>
<name>A3U7X7_CROAH</name>
<dbReference type="GeneID" id="89453038"/>
<evidence type="ECO:0000256" key="1">
    <source>
        <dbReference type="ARBA" id="ARBA00001917"/>
    </source>
</evidence>
<dbReference type="Proteomes" id="UP000002297">
    <property type="component" value="Chromosome"/>
</dbReference>
<organism evidence="8 9">
    <name type="scientific">Croceibacter atlanticus (strain ATCC BAA-628 / JCM 21780 / CIP 108009 / IAM 15332 / KCTC 12090 / HTCC2559)</name>
    <dbReference type="NCBI Taxonomy" id="216432"/>
    <lineage>
        <taxon>Bacteria</taxon>
        <taxon>Pseudomonadati</taxon>
        <taxon>Bacteroidota</taxon>
        <taxon>Flavobacteriia</taxon>
        <taxon>Flavobacteriales</taxon>
        <taxon>Flavobacteriaceae</taxon>
        <taxon>Croceibacter</taxon>
    </lineage>
</organism>
<dbReference type="SUPFAM" id="SSF55469">
    <property type="entry name" value="FMN-dependent nitroreductase-like"/>
    <property type="match status" value="1"/>
</dbReference>
<comment type="similarity">
    <text evidence="2">Belongs to the nitroreductase family.</text>
</comment>
<accession>A3U7X7</accession>
<dbReference type="InterPro" id="IPR033878">
    <property type="entry name" value="NfsB-like"/>
</dbReference>
<evidence type="ECO:0000256" key="3">
    <source>
        <dbReference type="ARBA" id="ARBA00022630"/>
    </source>
</evidence>
<evidence type="ECO:0000259" key="7">
    <source>
        <dbReference type="Pfam" id="PF00881"/>
    </source>
</evidence>
<dbReference type="Gene3D" id="3.40.109.10">
    <property type="entry name" value="NADH Oxidase"/>
    <property type="match status" value="1"/>
</dbReference>
<dbReference type="Pfam" id="PF00881">
    <property type="entry name" value="Nitroreductase"/>
    <property type="match status" value="1"/>
</dbReference>
<sequence length="214" mass="24864">MNTSLSTKQLQWRYATKKFDSEQKISEQKLDIIKESFNLTATSYGLQPIKLIVVSNKDIQESLVAQSWNQRQVADASHLLIFCIEKKLSAEYIKTYFERVKDIRNTPDEIIKPFQKFLIEDFEAKTTEDIQTWSTNQAYLAMGNLLTICALEEIDACPMEGFKPEEYDKILGLDKQNLKSVLVMPIGYRAKDDMFASFKKVRRPMEETIIEIKK</sequence>
<dbReference type="PANTHER" id="PTHR43673:SF2">
    <property type="entry name" value="NITROREDUCTASE"/>
    <property type="match status" value="1"/>
</dbReference>
<keyword evidence="6" id="KW-0560">Oxidoreductase</keyword>
<evidence type="ECO:0000313" key="8">
    <source>
        <dbReference type="EMBL" id="EAP88344.1"/>
    </source>
</evidence>
<dbReference type="GO" id="GO:0016491">
    <property type="term" value="F:oxidoreductase activity"/>
    <property type="evidence" value="ECO:0007669"/>
    <property type="project" value="UniProtKB-KW"/>
</dbReference>
<dbReference type="HOGENOM" id="CLU_070764_4_1_10"/>
<dbReference type="RefSeq" id="WP_013187015.1">
    <property type="nucleotide sequence ID" value="NC_014230.1"/>
</dbReference>
<keyword evidence="3" id="KW-0285">Flavoprotein</keyword>
<comment type="cofactor">
    <cofactor evidence="1">
        <name>FMN</name>
        <dbReference type="ChEBI" id="CHEBI:58210"/>
    </cofactor>
</comment>
<reference evidence="8 9" key="1">
    <citation type="journal article" date="2010" name="J. Bacteriol.">
        <title>The complete genome sequence of Croceibacter atlanticus HTCC2559T.</title>
        <authorList>
            <person name="Oh H.M."/>
            <person name="Kang I."/>
            <person name="Ferriera S."/>
            <person name="Giovannoni S.J."/>
            <person name="Cho J.C."/>
        </authorList>
    </citation>
    <scope>NUCLEOTIDE SEQUENCE [LARGE SCALE GENOMIC DNA]</scope>
    <source>
        <strain evidence="9">ATCC BAA-628 / HTCC2559 / KCTC 12090</strain>
    </source>
</reference>
<keyword evidence="5" id="KW-0521">NADP</keyword>
<evidence type="ECO:0000256" key="2">
    <source>
        <dbReference type="ARBA" id="ARBA00007118"/>
    </source>
</evidence>
<dbReference type="PANTHER" id="PTHR43673">
    <property type="entry name" value="NAD(P)H NITROREDUCTASE YDGI-RELATED"/>
    <property type="match status" value="1"/>
</dbReference>
<dbReference type="EMBL" id="CP002046">
    <property type="protein sequence ID" value="EAP88344.1"/>
    <property type="molecule type" value="Genomic_DNA"/>
</dbReference>
<proteinExistence type="inferred from homology"/>
<dbReference type="AlphaFoldDB" id="A3U7X7"/>
<protein>
    <recommendedName>
        <fullName evidence="7">Nitroreductase domain-containing protein</fullName>
    </recommendedName>
</protein>
<dbReference type="CDD" id="cd02149">
    <property type="entry name" value="NfsB-like"/>
    <property type="match status" value="1"/>
</dbReference>
<feature type="domain" description="Nitroreductase" evidence="7">
    <location>
        <begin position="11"/>
        <end position="188"/>
    </location>
</feature>
<evidence type="ECO:0000256" key="5">
    <source>
        <dbReference type="ARBA" id="ARBA00022857"/>
    </source>
</evidence>
<dbReference type="OrthoDB" id="9809288at2"/>
<evidence type="ECO:0000313" key="9">
    <source>
        <dbReference type="Proteomes" id="UP000002297"/>
    </source>
</evidence>
<evidence type="ECO:0000256" key="4">
    <source>
        <dbReference type="ARBA" id="ARBA00022643"/>
    </source>
</evidence>
<keyword evidence="9" id="KW-1185">Reference proteome</keyword>
<dbReference type="InterPro" id="IPR029479">
    <property type="entry name" value="Nitroreductase"/>
</dbReference>
<dbReference type="KEGG" id="cat:CA2559_06275"/>